<name>A0A3M6UV46_POCDA</name>
<feature type="region of interest" description="Disordered" evidence="1">
    <location>
        <begin position="217"/>
        <end position="338"/>
    </location>
</feature>
<feature type="signal peptide" evidence="2">
    <location>
        <begin position="1"/>
        <end position="22"/>
    </location>
</feature>
<accession>A0A3M6UV46</accession>
<dbReference type="EMBL" id="RCHS01000654">
    <property type="protein sequence ID" value="RMX57434.1"/>
    <property type="molecule type" value="Genomic_DNA"/>
</dbReference>
<feature type="compositionally biased region" description="Pro residues" evidence="1">
    <location>
        <begin position="249"/>
        <end position="260"/>
    </location>
</feature>
<sequence>MERIKSYIKLVLFIGIYTLKSAQTFRREGQYGVNYASFVKNPLQRLDVAVLIIIRVYKVQECLHRCVSHLECYSVNFAAASLDGTHKCELLNAGKFQKPNDLTHNATFDHYNIKAGVRLFVLSPCMSNPCQQGALFCRPLYSQDDYECNCDIKSLQGILHKISVVYTVLAFSSEALSGYERVYTNGQHEFYVRFDPLHLSVAVKKTESMKAVGEVKMKTTKPIAPPSKAKPSSDLFGASPEDDLFSAPSKPPSEPKPVKPPVISKPDVEDGPTQPVEPVEPVKPVEPVRPKKPAGAVSMFGGVDLFGGSKSPPFSGAAAKSRVPVKPKGSTESSNEIA</sequence>
<dbReference type="InterPro" id="IPR003609">
    <property type="entry name" value="Pan_app"/>
</dbReference>
<dbReference type="Gene3D" id="3.50.4.10">
    <property type="entry name" value="Hepatocyte Growth Factor"/>
    <property type="match status" value="1"/>
</dbReference>
<dbReference type="AlphaFoldDB" id="A0A3M6UV46"/>
<dbReference type="SUPFAM" id="SSF57414">
    <property type="entry name" value="Hairpin loop containing domain-like"/>
    <property type="match status" value="1"/>
</dbReference>
<keyword evidence="2" id="KW-0732">Signal</keyword>
<organism evidence="4 5">
    <name type="scientific">Pocillopora damicornis</name>
    <name type="common">Cauliflower coral</name>
    <name type="synonym">Millepora damicornis</name>
    <dbReference type="NCBI Taxonomy" id="46731"/>
    <lineage>
        <taxon>Eukaryota</taxon>
        <taxon>Metazoa</taxon>
        <taxon>Cnidaria</taxon>
        <taxon>Anthozoa</taxon>
        <taxon>Hexacorallia</taxon>
        <taxon>Scleractinia</taxon>
        <taxon>Astrocoeniina</taxon>
        <taxon>Pocilloporidae</taxon>
        <taxon>Pocillopora</taxon>
    </lineage>
</organism>
<proteinExistence type="predicted"/>
<dbReference type="Pfam" id="PF00024">
    <property type="entry name" value="PAN_1"/>
    <property type="match status" value="1"/>
</dbReference>
<reference evidence="4 5" key="1">
    <citation type="journal article" date="2018" name="Sci. Rep.">
        <title>Comparative analysis of the Pocillopora damicornis genome highlights role of immune system in coral evolution.</title>
        <authorList>
            <person name="Cunning R."/>
            <person name="Bay R.A."/>
            <person name="Gillette P."/>
            <person name="Baker A.C."/>
            <person name="Traylor-Knowles N."/>
        </authorList>
    </citation>
    <scope>NUCLEOTIDE SEQUENCE [LARGE SCALE GENOMIC DNA]</scope>
    <source>
        <strain evidence="4">RSMAS</strain>
        <tissue evidence="4">Whole animal</tissue>
    </source>
</reference>
<feature type="chain" id="PRO_5018200779" description="Apple domain-containing protein" evidence="2">
    <location>
        <begin position="23"/>
        <end position="338"/>
    </location>
</feature>
<evidence type="ECO:0000259" key="3">
    <source>
        <dbReference type="Pfam" id="PF00024"/>
    </source>
</evidence>
<comment type="caution">
    <text evidence="4">The sequence shown here is derived from an EMBL/GenBank/DDBJ whole genome shotgun (WGS) entry which is preliminary data.</text>
</comment>
<evidence type="ECO:0000313" key="4">
    <source>
        <dbReference type="EMBL" id="RMX57434.1"/>
    </source>
</evidence>
<dbReference type="OrthoDB" id="5985867at2759"/>
<protein>
    <recommendedName>
        <fullName evidence="3">Apple domain-containing protein</fullName>
    </recommendedName>
</protein>
<feature type="domain" description="Apple" evidence="3">
    <location>
        <begin position="39"/>
        <end position="111"/>
    </location>
</feature>
<evidence type="ECO:0000256" key="1">
    <source>
        <dbReference type="SAM" id="MobiDB-lite"/>
    </source>
</evidence>
<evidence type="ECO:0000313" key="5">
    <source>
        <dbReference type="Proteomes" id="UP000275408"/>
    </source>
</evidence>
<keyword evidence="5" id="KW-1185">Reference proteome</keyword>
<feature type="compositionally biased region" description="Low complexity" evidence="1">
    <location>
        <begin position="220"/>
        <end position="233"/>
    </location>
</feature>
<evidence type="ECO:0000256" key="2">
    <source>
        <dbReference type="SAM" id="SignalP"/>
    </source>
</evidence>
<dbReference type="Proteomes" id="UP000275408">
    <property type="component" value="Unassembled WGS sequence"/>
</dbReference>
<gene>
    <name evidence="4" type="ORF">pdam_00006984</name>
</gene>